<dbReference type="RefSeq" id="WP_285576634.1">
    <property type="nucleotide sequence ID" value="NZ_BSTK01000008.1"/>
</dbReference>
<organism evidence="6 7">
    <name type="scientific">Actinoallomurus iriomotensis</name>
    <dbReference type="NCBI Taxonomy" id="478107"/>
    <lineage>
        <taxon>Bacteria</taxon>
        <taxon>Bacillati</taxon>
        <taxon>Actinomycetota</taxon>
        <taxon>Actinomycetes</taxon>
        <taxon>Streptosporangiales</taxon>
        <taxon>Thermomonosporaceae</taxon>
        <taxon>Actinoallomurus</taxon>
    </lineage>
</organism>
<feature type="chain" id="PRO_5040783922" description="Mannosyl-oligosaccharide alpha-1,2-mannosidase" evidence="5">
    <location>
        <begin position="35"/>
        <end position="470"/>
    </location>
</feature>
<evidence type="ECO:0008006" key="8">
    <source>
        <dbReference type="Google" id="ProtNLM"/>
    </source>
</evidence>
<keyword evidence="7" id="KW-1185">Reference proteome</keyword>
<dbReference type="GO" id="GO:0004571">
    <property type="term" value="F:mannosyl-oligosaccharide 1,2-alpha-mannosidase activity"/>
    <property type="evidence" value="ECO:0007669"/>
    <property type="project" value="InterPro"/>
</dbReference>
<dbReference type="InterPro" id="IPR001382">
    <property type="entry name" value="Glyco_hydro_47"/>
</dbReference>
<dbReference type="EMBL" id="BSTK01000008">
    <property type="protein sequence ID" value="GLY87536.1"/>
    <property type="molecule type" value="Genomic_DNA"/>
</dbReference>
<reference evidence="6" key="1">
    <citation type="submission" date="2023-03" db="EMBL/GenBank/DDBJ databases">
        <title>Actinoallomurus iriomotensis NBRC 103684.</title>
        <authorList>
            <person name="Ichikawa N."/>
            <person name="Sato H."/>
            <person name="Tonouchi N."/>
        </authorList>
    </citation>
    <scope>NUCLEOTIDE SEQUENCE</scope>
    <source>
        <strain evidence="6">NBRC 103684</strain>
    </source>
</reference>
<dbReference type="InterPro" id="IPR012341">
    <property type="entry name" value="6hp_glycosidase-like_sf"/>
</dbReference>
<evidence type="ECO:0000256" key="5">
    <source>
        <dbReference type="SAM" id="SignalP"/>
    </source>
</evidence>
<dbReference type="PRINTS" id="PR00747">
    <property type="entry name" value="GLYHDRLASE47"/>
</dbReference>
<evidence type="ECO:0000256" key="2">
    <source>
        <dbReference type="ARBA" id="ARBA00007658"/>
    </source>
</evidence>
<accession>A0A9W6S2U5</accession>
<comment type="subcellular location">
    <subcellularLocation>
        <location evidence="1">Endoplasmic reticulum</location>
    </subcellularLocation>
</comment>
<feature type="signal peptide" evidence="5">
    <location>
        <begin position="1"/>
        <end position="34"/>
    </location>
</feature>
<comment type="similarity">
    <text evidence="2">Belongs to the glycosyl hydrolase 47 family.</text>
</comment>
<dbReference type="GO" id="GO:0005975">
    <property type="term" value="P:carbohydrate metabolic process"/>
    <property type="evidence" value="ECO:0007669"/>
    <property type="project" value="InterPro"/>
</dbReference>
<sequence>MRASIPFTRRAFLGTLTAAGGLAVAGLPAGPANAAGHRDWHRVAEDVRAELRHAWGSYRRYAWGHDQLLPVSGGHSEFFDSAHPVGLSIVEALGTLYFMGLDDELADGVRWVRDHLDFAGVDADVQVFETNIRMVGGLLSGYLCTGERVLLDQARTIADILLPCFTESPTGLPYRRVNPSTGDITGNVNVLAEVGTIIAEFGTLSRLVHDSRYFDAAKKALRAVYDRRSGLDLVGTEINIETGEWTDSSARVDPPVDSFFEYLWDGWDLFHDRDLRHWYDTLTGAVLRHEEERLDGELWFHRADMTTGAALGRETSELTSYYAGLLGQSGHLREGEAYHSAWASVLASYPLLPEGYDYGTGKATDPGNQLRPEYVDAAFNLWLVTGKELYRERAYDYYLRQKRASRVANGWTIATDVTASPVKLGDLTPGYWWAEQMKYWYLLFADCPRFDYRNNYLSTEGAVLRGVVRR</sequence>
<evidence type="ECO:0000313" key="6">
    <source>
        <dbReference type="EMBL" id="GLY87536.1"/>
    </source>
</evidence>
<evidence type="ECO:0000256" key="1">
    <source>
        <dbReference type="ARBA" id="ARBA00004240"/>
    </source>
</evidence>
<keyword evidence="4" id="KW-0325">Glycoprotein</keyword>
<keyword evidence="5" id="KW-0732">Signal</keyword>
<proteinExistence type="inferred from homology"/>
<dbReference type="Gene3D" id="1.50.10.10">
    <property type="match status" value="1"/>
</dbReference>
<dbReference type="InterPro" id="IPR044674">
    <property type="entry name" value="EDEM1/2/3"/>
</dbReference>
<dbReference type="AlphaFoldDB" id="A0A9W6S2U5"/>
<dbReference type="InterPro" id="IPR019546">
    <property type="entry name" value="TAT_signal_bac_arc"/>
</dbReference>
<dbReference type="Proteomes" id="UP001165074">
    <property type="component" value="Unassembled WGS sequence"/>
</dbReference>
<dbReference type="SUPFAM" id="SSF48225">
    <property type="entry name" value="Seven-hairpin glycosidases"/>
    <property type="match status" value="1"/>
</dbReference>
<dbReference type="PANTHER" id="PTHR45679:SF5">
    <property type="entry name" value="ER DEGRADATION-ENHANCING ALPHA-MANNOSIDASE-LIKE PROTEIN 1"/>
    <property type="match status" value="1"/>
</dbReference>
<dbReference type="NCBIfam" id="TIGR01409">
    <property type="entry name" value="TAT_signal_seq"/>
    <property type="match status" value="1"/>
</dbReference>
<dbReference type="InterPro" id="IPR036026">
    <property type="entry name" value="Seven-hairpin_glycosidases"/>
</dbReference>
<comment type="caution">
    <text evidence="6">The sequence shown here is derived from an EMBL/GenBank/DDBJ whole genome shotgun (WGS) entry which is preliminary data.</text>
</comment>
<evidence type="ECO:0000256" key="3">
    <source>
        <dbReference type="ARBA" id="ARBA00022824"/>
    </source>
</evidence>
<dbReference type="GO" id="GO:0016020">
    <property type="term" value="C:membrane"/>
    <property type="evidence" value="ECO:0007669"/>
    <property type="project" value="InterPro"/>
</dbReference>
<dbReference type="PANTHER" id="PTHR45679">
    <property type="entry name" value="ER DEGRADATION-ENHANCING ALPHA-MANNOSIDASE-LIKE PROTEIN 2"/>
    <property type="match status" value="1"/>
</dbReference>
<name>A0A9W6S2U5_9ACTN</name>
<dbReference type="InterPro" id="IPR006311">
    <property type="entry name" value="TAT_signal"/>
</dbReference>
<keyword evidence="3" id="KW-0256">Endoplasmic reticulum</keyword>
<dbReference type="PROSITE" id="PS51318">
    <property type="entry name" value="TAT"/>
    <property type="match status" value="1"/>
</dbReference>
<dbReference type="Pfam" id="PF01532">
    <property type="entry name" value="Glyco_hydro_47"/>
    <property type="match status" value="1"/>
</dbReference>
<dbReference type="GO" id="GO:1904380">
    <property type="term" value="P:endoplasmic reticulum mannose trimming"/>
    <property type="evidence" value="ECO:0007669"/>
    <property type="project" value="InterPro"/>
</dbReference>
<evidence type="ECO:0000256" key="4">
    <source>
        <dbReference type="ARBA" id="ARBA00023180"/>
    </source>
</evidence>
<gene>
    <name evidence="6" type="ORF">Airi02_054650</name>
</gene>
<protein>
    <recommendedName>
        <fullName evidence="8">Mannosyl-oligosaccharide alpha-1,2-mannosidase</fullName>
    </recommendedName>
</protein>
<dbReference type="GO" id="GO:0005509">
    <property type="term" value="F:calcium ion binding"/>
    <property type="evidence" value="ECO:0007669"/>
    <property type="project" value="InterPro"/>
</dbReference>
<evidence type="ECO:0000313" key="7">
    <source>
        <dbReference type="Proteomes" id="UP001165074"/>
    </source>
</evidence>